<dbReference type="SUPFAM" id="SSF53474">
    <property type="entry name" value="alpha/beta-Hydrolases"/>
    <property type="match status" value="1"/>
</dbReference>
<protein>
    <submittedName>
        <fullName evidence="1">Esterase</fullName>
    </submittedName>
</protein>
<feature type="non-terminal residue" evidence="1">
    <location>
        <position position="112"/>
    </location>
</feature>
<dbReference type="PANTHER" id="PTHR48098">
    <property type="entry name" value="ENTEROCHELIN ESTERASE-RELATED"/>
    <property type="match status" value="1"/>
</dbReference>
<proteinExistence type="predicted"/>
<dbReference type="InterPro" id="IPR029058">
    <property type="entry name" value="AB_hydrolase_fold"/>
</dbReference>
<reference evidence="1" key="1">
    <citation type="journal article" date="2020" name="mSystems">
        <title>Genome- and Community-Level Interaction Insights into Carbon Utilization and Element Cycling Functions of Hydrothermarchaeota in Hydrothermal Sediment.</title>
        <authorList>
            <person name="Zhou Z."/>
            <person name="Liu Y."/>
            <person name="Xu W."/>
            <person name="Pan J."/>
            <person name="Luo Z.H."/>
            <person name="Li M."/>
        </authorList>
    </citation>
    <scope>NUCLEOTIDE SEQUENCE [LARGE SCALE GENOMIC DNA]</scope>
    <source>
        <strain evidence="1">SpSt-1235</strain>
    </source>
</reference>
<dbReference type="AlphaFoldDB" id="A0A7C2M4S3"/>
<dbReference type="InterPro" id="IPR050583">
    <property type="entry name" value="Mycobacterial_A85_antigen"/>
</dbReference>
<sequence>MVPFVERNYRTKTGPENKAIAGFSVGGGTSLYIGLGNPDLFAYVCGYAPGMLKEEFDRNNAVPFADPKVTNSRLKLFWLGCGEDDGLYGVLQEYLKVLDEKEINYKTFITTG</sequence>
<dbReference type="Pfam" id="PF00756">
    <property type="entry name" value="Esterase"/>
    <property type="match status" value="1"/>
</dbReference>
<gene>
    <name evidence="1" type="ORF">ENO10_07275</name>
</gene>
<dbReference type="EMBL" id="DSEE01000525">
    <property type="protein sequence ID" value="HER41005.1"/>
    <property type="molecule type" value="Genomic_DNA"/>
</dbReference>
<comment type="caution">
    <text evidence="1">The sequence shown here is derived from an EMBL/GenBank/DDBJ whole genome shotgun (WGS) entry which is preliminary data.</text>
</comment>
<name>A0A7C2M4S3_9FLAO</name>
<organism evidence="1">
    <name type="scientific">Salinimicrobium catena</name>
    <dbReference type="NCBI Taxonomy" id="390640"/>
    <lineage>
        <taxon>Bacteria</taxon>
        <taxon>Pseudomonadati</taxon>
        <taxon>Bacteroidota</taxon>
        <taxon>Flavobacteriia</taxon>
        <taxon>Flavobacteriales</taxon>
        <taxon>Flavobacteriaceae</taxon>
        <taxon>Salinimicrobium</taxon>
    </lineage>
</organism>
<dbReference type="Proteomes" id="UP000885753">
    <property type="component" value="Unassembled WGS sequence"/>
</dbReference>
<dbReference type="Gene3D" id="3.40.50.1820">
    <property type="entry name" value="alpha/beta hydrolase"/>
    <property type="match status" value="1"/>
</dbReference>
<accession>A0A7C2M4S3</accession>
<dbReference type="InterPro" id="IPR000801">
    <property type="entry name" value="Esterase-like"/>
</dbReference>
<evidence type="ECO:0000313" key="1">
    <source>
        <dbReference type="EMBL" id="HER41005.1"/>
    </source>
</evidence>